<name>A0AAE7X0M8_9CAUD</name>
<dbReference type="Gene3D" id="1.10.10.60">
    <property type="entry name" value="Homeodomain-like"/>
    <property type="match status" value="1"/>
</dbReference>
<dbReference type="Proteomes" id="UP000828678">
    <property type="component" value="Segment"/>
</dbReference>
<keyword evidence="4" id="KW-1185">Reference proteome</keyword>
<sequence length="144" mass="16647">MNKIYDVKTIPDLLVDTFGNQSELARRLGINRATLRKFIKDKDGKQHAIVNGVFMSATFESVSNVYENVPTLLSQQNQLRHAESLRTWHTDIHDEHFKRLICKSCLNPFGGDEVREVCRQCNTPEHTAALRRLVTARRKIRCVR</sequence>
<accession>A0AAE7X0M8</accession>
<evidence type="ECO:0000256" key="1">
    <source>
        <dbReference type="ARBA" id="ARBA00007139"/>
    </source>
</evidence>
<reference evidence="3" key="1">
    <citation type="submission" date="2021-07" db="EMBL/GenBank/DDBJ databases">
        <authorList>
            <person name="Roth S.J."/>
            <person name="Krukonis G.P."/>
            <person name="Delesalle V.A."/>
        </authorList>
    </citation>
    <scope>NUCLEOTIDE SEQUENCE</scope>
</reference>
<dbReference type="InterPro" id="IPR010454">
    <property type="entry name" value="Phage_NinH"/>
</dbReference>
<gene>
    <name evidence="3" type="primary">70</name>
    <name evidence="3" type="ORF">AH03_70</name>
</gene>
<dbReference type="Pfam" id="PF06322">
    <property type="entry name" value="Phage_NinH"/>
    <property type="match status" value="1"/>
</dbReference>
<dbReference type="EMBL" id="MZ501266">
    <property type="protein sequence ID" value="QZA70480.1"/>
    <property type="molecule type" value="Genomic_DNA"/>
</dbReference>
<evidence type="ECO:0000313" key="4">
    <source>
        <dbReference type="Proteomes" id="UP000828678"/>
    </source>
</evidence>
<dbReference type="SUPFAM" id="SSF46689">
    <property type="entry name" value="Homeodomain-like"/>
    <property type="match status" value="1"/>
</dbReference>
<proteinExistence type="inferred from homology"/>
<organism evidence="3 4">
    <name type="scientific">Erwinia phage AH03</name>
    <dbReference type="NCBI Taxonomy" id="2869568"/>
    <lineage>
        <taxon>Viruses</taxon>
        <taxon>Duplodnaviria</taxon>
        <taxon>Heunggongvirae</taxon>
        <taxon>Uroviricota</taxon>
        <taxon>Caudoviricetes</taxon>
        <taxon>Ahotrevirus</taxon>
        <taxon>Ahotrevirus AH03</taxon>
    </lineage>
</organism>
<dbReference type="InterPro" id="IPR009057">
    <property type="entry name" value="Homeodomain-like_sf"/>
</dbReference>
<comment type="similarity">
    <text evidence="1">Belongs to the ninH family.</text>
</comment>
<protein>
    <recommendedName>
        <fullName evidence="2">Protein ninH</fullName>
    </recommendedName>
</protein>
<evidence type="ECO:0000256" key="2">
    <source>
        <dbReference type="ARBA" id="ARBA00021621"/>
    </source>
</evidence>
<evidence type="ECO:0000313" key="3">
    <source>
        <dbReference type="EMBL" id="QZA70480.1"/>
    </source>
</evidence>